<gene>
    <name evidence="4" type="ORF">Q4Q39_20445</name>
</gene>
<evidence type="ECO:0000259" key="3">
    <source>
        <dbReference type="PROSITE" id="PS01031"/>
    </source>
</evidence>
<evidence type="ECO:0000313" key="4">
    <source>
        <dbReference type="EMBL" id="MDO5989780.1"/>
    </source>
</evidence>
<keyword evidence="5" id="KW-1185">Reference proteome</keyword>
<dbReference type="EMBL" id="JAUOEM010000011">
    <property type="protein sequence ID" value="MDO5989780.1"/>
    <property type="molecule type" value="Genomic_DNA"/>
</dbReference>
<organism evidence="4 5">
    <name type="scientific">Flavivirga amylovorans</name>
    <dbReference type="NCBI Taxonomy" id="870486"/>
    <lineage>
        <taxon>Bacteria</taxon>
        <taxon>Pseudomonadati</taxon>
        <taxon>Bacteroidota</taxon>
        <taxon>Flavobacteriia</taxon>
        <taxon>Flavobacteriales</taxon>
        <taxon>Flavobacteriaceae</taxon>
        <taxon>Flavivirga</taxon>
    </lineage>
</organism>
<sequence>MSLVKWKKEDELFPSLSSFFDDLWGRDFVSGVQTGTSVPAVNITETSENFDIEVAAPGMKKEDFKIDLDNGMLVISLKRKKRKRQLKRRLHVKSLVFRHFNVLFQYQILYQ</sequence>
<dbReference type="SUPFAM" id="SSF49764">
    <property type="entry name" value="HSP20-like chaperones"/>
    <property type="match status" value="1"/>
</dbReference>
<accession>A0ABT8X789</accession>
<comment type="caution">
    <text evidence="4">The sequence shown here is derived from an EMBL/GenBank/DDBJ whole genome shotgun (WGS) entry which is preliminary data.</text>
</comment>
<evidence type="ECO:0000313" key="5">
    <source>
        <dbReference type="Proteomes" id="UP001176891"/>
    </source>
</evidence>
<dbReference type="InterPro" id="IPR002068">
    <property type="entry name" value="A-crystallin/Hsp20_dom"/>
</dbReference>
<dbReference type="Gene3D" id="2.60.40.790">
    <property type="match status" value="1"/>
</dbReference>
<dbReference type="InterPro" id="IPR008978">
    <property type="entry name" value="HSP20-like_chaperone"/>
</dbReference>
<evidence type="ECO:0000256" key="1">
    <source>
        <dbReference type="PROSITE-ProRule" id="PRU00285"/>
    </source>
</evidence>
<proteinExistence type="inferred from homology"/>
<dbReference type="Pfam" id="PF00011">
    <property type="entry name" value="HSP20"/>
    <property type="match status" value="1"/>
</dbReference>
<reference evidence="4" key="1">
    <citation type="submission" date="2023-07" db="EMBL/GenBank/DDBJ databases">
        <title>Two novel species in the genus Flavivirga.</title>
        <authorList>
            <person name="Kwon K."/>
        </authorList>
    </citation>
    <scope>NUCLEOTIDE SEQUENCE</scope>
    <source>
        <strain evidence="4">KACC 14157</strain>
    </source>
</reference>
<feature type="domain" description="SHSP" evidence="3">
    <location>
        <begin position="32"/>
        <end position="111"/>
    </location>
</feature>
<dbReference type="CDD" id="cd06464">
    <property type="entry name" value="ACD_sHsps-like"/>
    <property type="match status" value="1"/>
</dbReference>
<evidence type="ECO:0000256" key="2">
    <source>
        <dbReference type="RuleBase" id="RU003616"/>
    </source>
</evidence>
<protein>
    <submittedName>
        <fullName evidence="4">Hsp20 family protein</fullName>
    </submittedName>
</protein>
<dbReference type="Proteomes" id="UP001176891">
    <property type="component" value="Unassembled WGS sequence"/>
</dbReference>
<name>A0ABT8X789_9FLAO</name>
<comment type="similarity">
    <text evidence="1 2">Belongs to the small heat shock protein (HSP20) family.</text>
</comment>
<dbReference type="PROSITE" id="PS01031">
    <property type="entry name" value="SHSP"/>
    <property type="match status" value="1"/>
</dbReference>